<sequence>MNQNDANSRRLRVPIKSGHVDSLLRSLDALVFLQLGIVYLCDNLTFFLILRAASQVLHVQYRPPPLTPAIQLPPVVLANLLCLFTHAISVAPQSTGWASRGYIHGGLIIDFVGELGPVSKWRLVGMDLTIFALQLLILVVGNEKLKEIGHVAPQEPANTQDLEAAEEGRAGSRVEPVETQEGIELQNLLPEGSQERSAAHDKSNKPNEEDDLIELNVQEALRSLMKRSRTSATTTTATENAAERAGIADILTRIAAARARAG</sequence>
<organism evidence="4 5">
    <name type="scientific">Exophiala mesophila</name>
    <name type="common">Black yeast-like fungus</name>
    <dbReference type="NCBI Taxonomy" id="212818"/>
    <lineage>
        <taxon>Eukaryota</taxon>
        <taxon>Fungi</taxon>
        <taxon>Dikarya</taxon>
        <taxon>Ascomycota</taxon>
        <taxon>Pezizomycotina</taxon>
        <taxon>Eurotiomycetes</taxon>
        <taxon>Chaetothyriomycetidae</taxon>
        <taxon>Chaetothyriales</taxon>
        <taxon>Herpotrichiellaceae</taxon>
        <taxon>Exophiala</taxon>
    </lineage>
</organism>
<proteinExistence type="predicted"/>
<gene>
    <name evidence="4" type="ORF">B0A52_01509</name>
</gene>
<protein>
    <recommendedName>
        <fullName evidence="3">DUF1746 domain-containing protein</fullName>
    </recommendedName>
</protein>
<reference evidence="4 5" key="1">
    <citation type="submission" date="2017-03" db="EMBL/GenBank/DDBJ databases">
        <title>Genomes of endolithic fungi from Antarctica.</title>
        <authorList>
            <person name="Coleine C."/>
            <person name="Masonjones S."/>
            <person name="Stajich J.E."/>
        </authorList>
    </citation>
    <scope>NUCLEOTIDE SEQUENCE [LARGE SCALE GENOMIC DNA]</scope>
    <source>
        <strain evidence="4 5">CCFEE 6314</strain>
    </source>
</reference>
<dbReference type="GO" id="GO:0044695">
    <property type="term" value="C:Dsc E3 ubiquitin ligase complex"/>
    <property type="evidence" value="ECO:0007669"/>
    <property type="project" value="InterPro"/>
</dbReference>
<evidence type="ECO:0000256" key="1">
    <source>
        <dbReference type="SAM" id="MobiDB-lite"/>
    </source>
</evidence>
<dbReference type="PANTHER" id="PTHR39405">
    <property type="entry name" value="DSC E3 UBIQUITIN LIGASE COMPLEX SUBUNIT 4"/>
    <property type="match status" value="1"/>
</dbReference>
<evidence type="ECO:0000313" key="4">
    <source>
        <dbReference type="EMBL" id="RVX74384.1"/>
    </source>
</evidence>
<dbReference type="GO" id="GO:0032933">
    <property type="term" value="P:SREBP signaling pathway"/>
    <property type="evidence" value="ECO:0007669"/>
    <property type="project" value="InterPro"/>
</dbReference>
<feature type="compositionally biased region" description="Basic and acidic residues" evidence="1">
    <location>
        <begin position="193"/>
        <end position="207"/>
    </location>
</feature>
<keyword evidence="2" id="KW-0812">Transmembrane</keyword>
<dbReference type="VEuPathDB" id="FungiDB:PV10_07395"/>
<feature type="domain" description="DUF1746" evidence="3">
    <location>
        <begin position="26"/>
        <end position="136"/>
    </location>
</feature>
<dbReference type="InterPro" id="IPR038967">
    <property type="entry name" value="Dsc4-like"/>
</dbReference>
<dbReference type="Pfam" id="PF08508">
    <property type="entry name" value="DUF1746"/>
    <property type="match status" value="1"/>
</dbReference>
<feature type="region of interest" description="Disordered" evidence="1">
    <location>
        <begin position="151"/>
        <end position="212"/>
    </location>
</feature>
<keyword evidence="2" id="KW-1133">Transmembrane helix</keyword>
<name>A0A438NF85_EXOME</name>
<dbReference type="Proteomes" id="UP000288859">
    <property type="component" value="Unassembled WGS sequence"/>
</dbReference>
<evidence type="ECO:0000256" key="2">
    <source>
        <dbReference type="SAM" id="Phobius"/>
    </source>
</evidence>
<evidence type="ECO:0000259" key="3">
    <source>
        <dbReference type="Pfam" id="PF08508"/>
    </source>
</evidence>
<comment type="caution">
    <text evidence="4">The sequence shown here is derived from an EMBL/GenBank/DDBJ whole genome shotgun (WGS) entry which is preliminary data.</text>
</comment>
<dbReference type="AlphaFoldDB" id="A0A438NF85"/>
<keyword evidence="2" id="KW-0472">Membrane</keyword>
<dbReference type="InterPro" id="IPR013715">
    <property type="entry name" value="DUF1746"/>
</dbReference>
<feature type="transmembrane region" description="Helical" evidence="2">
    <location>
        <begin position="29"/>
        <end position="50"/>
    </location>
</feature>
<accession>A0A438NF85</accession>
<dbReference type="GO" id="GO:0005783">
    <property type="term" value="C:endoplasmic reticulum"/>
    <property type="evidence" value="ECO:0007669"/>
    <property type="project" value="TreeGrafter"/>
</dbReference>
<feature type="compositionally biased region" description="Basic and acidic residues" evidence="1">
    <location>
        <begin position="166"/>
        <end position="176"/>
    </location>
</feature>
<dbReference type="OrthoDB" id="5428737at2759"/>
<dbReference type="EMBL" id="NAJM01000004">
    <property type="protein sequence ID" value="RVX74384.1"/>
    <property type="molecule type" value="Genomic_DNA"/>
</dbReference>
<feature type="transmembrane region" description="Helical" evidence="2">
    <location>
        <begin position="70"/>
        <end position="91"/>
    </location>
</feature>
<evidence type="ECO:0000313" key="5">
    <source>
        <dbReference type="Proteomes" id="UP000288859"/>
    </source>
</evidence>
<dbReference type="PANTHER" id="PTHR39405:SF1">
    <property type="entry name" value="DSC E3 UBIQUITIN LIGASE COMPLEX SUBUNIT 4"/>
    <property type="match status" value="1"/>
</dbReference>